<dbReference type="InterPro" id="IPR039426">
    <property type="entry name" value="TonB-dep_rcpt-like"/>
</dbReference>
<dbReference type="Gene3D" id="2.40.170.20">
    <property type="entry name" value="TonB-dependent receptor, beta-barrel domain"/>
    <property type="match status" value="1"/>
</dbReference>
<dbReference type="FunFam" id="2.170.130.10:FF:000003">
    <property type="entry name" value="SusC/RagA family TonB-linked outer membrane protein"/>
    <property type="match status" value="1"/>
</dbReference>
<comment type="caution">
    <text evidence="9">The sequence shown here is derived from an EMBL/GenBank/DDBJ whole genome shotgun (WGS) entry which is preliminary data.</text>
</comment>
<proteinExistence type="inferred from homology"/>
<comment type="similarity">
    <text evidence="7">Belongs to the TonB-dependent receptor family.</text>
</comment>
<dbReference type="PROSITE" id="PS52016">
    <property type="entry name" value="TONB_DEPENDENT_REC_3"/>
    <property type="match status" value="1"/>
</dbReference>
<dbReference type="AlphaFoldDB" id="A0A9Q5D9G1"/>
<dbReference type="Gene3D" id="3.55.50.30">
    <property type="match status" value="1"/>
</dbReference>
<dbReference type="NCBIfam" id="TIGR04056">
    <property type="entry name" value="OMP_RagA_SusC"/>
    <property type="match status" value="1"/>
</dbReference>
<dbReference type="InterPro" id="IPR023996">
    <property type="entry name" value="TonB-dep_OMP_SusC/RagA"/>
</dbReference>
<gene>
    <name evidence="9" type="ORF">ECE50_024540</name>
</gene>
<dbReference type="GO" id="GO:0009279">
    <property type="term" value="C:cell outer membrane"/>
    <property type="evidence" value="ECO:0007669"/>
    <property type="project" value="UniProtKB-SubCell"/>
</dbReference>
<comment type="subcellular location">
    <subcellularLocation>
        <location evidence="1 7">Cell outer membrane</location>
        <topology evidence="1 7">Multi-pass membrane protein</topology>
    </subcellularLocation>
</comment>
<keyword evidence="6 7" id="KW-0998">Cell outer membrane</keyword>
<dbReference type="Pfam" id="PF07715">
    <property type="entry name" value="Plug"/>
    <property type="match status" value="1"/>
</dbReference>
<dbReference type="SUPFAM" id="SSF56935">
    <property type="entry name" value="Porins"/>
    <property type="match status" value="1"/>
</dbReference>
<evidence type="ECO:0000313" key="10">
    <source>
        <dbReference type="Proteomes" id="UP000281028"/>
    </source>
</evidence>
<keyword evidence="2 7" id="KW-0813">Transport</keyword>
<evidence type="ECO:0000256" key="1">
    <source>
        <dbReference type="ARBA" id="ARBA00004571"/>
    </source>
</evidence>
<dbReference type="EMBL" id="RIAR02000001">
    <property type="protein sequence ID" value="NSL90029.1"/>
    <property type="molecule type" value="Genomic_DNA"/>
</dbReference>
<sequence length="1104" mass="122086">MRVSVLVLLTVMLSTSLLTAIPLHGQQLTNTRVTISVEKIPLGEALLQLRTSAGISFVFNPAELKPFTVVNKKFNRETVGNILQHLLLNTGLSFRESANHIAVFKPVPQETTDNAAPAAYQQGGEFQLKGRVVNDRDNTAIPFVNIKIENSTRGVIGDGDGNFQLKVKAGDILIISSMGFLTQKIKAGGESQLTIRLAEDVKGMDEVVVVAYGEQKKVSVTGAIATVRTRELKQSPVANLNNALAGRLPGLITVQRSGKPGADQSQLYIRGVSTLSAGNAAPLIVVDGVEGRAFSDIEPGDVDAVTILKDATATAIYGIRGANGVVLVTTRRGSATRAPSISFTAQRAIQKPTRLFEVVNSYEYATLYNEALRNEGLAEKYSPADLDGYKNHTDPYKYPDNNFADLLLRSSSAMDRYNLTISGGSPFARFFISGTYLGQDGIYKNFPNAYNYKTNTRYNRANFRANVDIDVTKSTVVRLDLSGSFGQRNEAPYDNDPFFSIVRFTPNLAPIYNPDGSWGASSLLTNNPVAELADKGYAIYYNGYAQGFFSITQKLDHFLKGLSASANISYDANYSQTQTRSKNYFAYALNPDGTVNKQPVRQGGKLNPVAASYGLDRFTTFQGRLNYARKFGEDHNVTGLLLYTQTKRFSGGALPFALQGVSGRGTYDFRSKYFAEFTFGYNGSENFIKGRRFGFFPAFSAGWLVSEEHFMKGATSFLDYLKIRGSYGVVGNDQLGGSRFLFQSYYADGGGGSFGNPPNGTSGINEGYLGNEMITWEKGYKSNIGIETKFLHNKLRVNVDLFRENRRDILINANTLPDFTGFPNNPPLNKGRVINKGFEAEASYSSNIGKNFTWMIRGNMQYNRNRIEEMDEPTPKYPYLAQTGQRVGQNFGLIAEGFFRNQEEIDKSPKQTFVSVVRPGDIKYKDVNNDGVVDVFDQVPIGYAAIPEIQYGITLSCNYKNFDFSMLIQGAANSSVYLSGWGIFEFYQLGTAMKYHLDRWTPETAGTATWPRLSTSFNANNHRISTMMLKSGDYVRLKNLEIGYSLPQQVLKRVGLSNLRVFANGQNLLTWDKLKVTDPEYASGGIRSTYPQQLVYNFGFTLDF</sequence>
<keyword evidence="9" id="KW-0675">Receptor</keyword>
<evidence type="ECO:0000313" key="9">
    <source>
        <dbReference type="EMBL" id="NSL90029.1"/>
    </source>
</evidence>
<evidence type="ECO:0000256" key="2">
    <source>
        <dbReference type="ARBA" id="ARBA00022448"/>
    </source>
</evidence>
<dbReference type="NCBIfam" id="TIGR04057">
    <property type="entry name" value="SusC_RagA_signa"/>
    <property type="match status" value="1"/>
</dbReference>
<keyword evidence="5 7" id="KW-0472">Membrane</keyword>
<name>A0A9Q5D9G1_9BACT</name>
<feature type="domain" description="TonB-dependent receptor plug" evidence="8">
    <location>
        <begin position="217"/>
        <end position="325"/>
    </location>
</feature>
<protein>
    <submittedName>
        <fullName evidence="9">TonB-dependent receptor</fullName>
    </submittedName>
</protein>
<dbReference type="Proteomes" id="UP000281028">
    <property type="component" value="Unassembled WGS sequence"/>
</dbReference>
<evidence type="ECO:0000259" key="8">
    <source>
        <dbReference type="Pfam" id="PF07715"/>
    </source>
</evidence>
<dbReference type="OrthoDB" id="9768177at2"/>
<dbReference type="InterPro" id="IPR012910">
    <property type="entry name" value="Plug_dom"/>
</dbReference>
<dbReference type="InterPro" id="IPR023997">
    <property type="entry name" value="TonB-dep_OMP_SusC/RagA_CS"/>
</dbReference>
<organism evidence="9 10">
    <name type="scientific">Chitinophaga solisilvae</name>
    <dbReference type="NCBI Taxonomy" id="1233460"/>
    <lineage>
        <taxon>Bacteria</taxon>
        <taxon>Pseudomonadati</taxon>
        <taxon>Bacteroidota</taxon>
        <taxon>Chitinophagia</taxon>
        <taxon>Chitinophagales</taxon>
        <taxon>Chitinophagaceae</taxon>
        <taxon>Chitinophaga</taxon>
    </lineage>
</organism>
<dbReference type="InterPro" id="IPR008969">
    <property type="entry name" value="CarboxyPept-like_regulatory"/>
</dbReference>
<keyword evidence="4 7" id="KW-0812">Transmembrane</keyword>
<dbReference type="SUPFAM" id="SSF49464">
    <property type="entry name" value="Carboxypeptidase regulatory domain-like"/>
    <property type="match status" value="1"/>
</dbReference>
<evidence type="ECO:0000256" key="3">
    <source>
        <dbReference type="ARBA" id="ARBA00022452"/>
    </source>
</evidence>
<evidence type="ECO:0000256" key="5">
    <source>
        <dbReference type="ARBA" id="ARBA00023136"/>
    </source>
</evidence>
<keyword evidence="10" id="KW-1185">Reference proteome</keyword>
<reference evidence="9" key="1">
    <citation type="submission" date="2020-05" db="EMBL/GenBank/DDBJ databases">
        <title>Chitinophaga laudate sp. nov., isolated from a tropical peat swamp.</title>
        <authorList>
            <person name="Goh C.B.S."/>
            <person name="Lee M.S."/>
            <person name="Parimannan S."/>
            <person name="Pasbakhsh P."/>
            <person name="Yule C.M."/>
            <person name="Rajandas H."/>
            <person name="Loke S."/>
            <person name="Croft L."/>
            <person name="Tan J.B.L."/>
        </authorList>
    </citation>
    <scope>NUCLEOTIDE SEQUENCE</scope>
    <source>
        <strain evidence="9">Mgbs1</strain>
    </source>
</reference>
<dbReference type="Pfam" id="PF13715">
    <property type="entry name" value="CarbopepD_reg_2"/>
    <property type="match status" value="1"/>
</dbReference>
<evidence type="ECO:0000256" key="4">
    <source>
        <dbReference type="ARBA" id="ARBA00022692"/>
    </source>
</evidence>
<dbReference type="InterPro" id="IPR037066">
    <property type="entry name" value="Plug_dom_sf"/>
</dbReference>
<accession>A0A9Q5D9G1</accession>
<dbReference type="InterPro" id="IPR036942">
    <property type="entry name" value="Beta-barrel_TonB_sf"/>
</dbReference>
<dbReference type="Gene3D" id="2.170.130.10">
    <property type="entry name" value="TonB-dependent receptor, plug domain"/>
    <property type="match status" value="1"/>
</dbReference>
<keyword evidence="3 7" id="KW-1134">Transmembrane beta strand</keyword>
<evidence type="ECO:0000256" key="7">
    <source>
        <dbReference type="PROSITE-ProRule" id="PRU01360"/>
    </source>
</evidence>
<evidence type="ECO:0000256" key="6">
    <source>
        <dbReference type="ARBA" id="ARBA00023237"/>
    </source>
</evidence>